<dbReference type="InterPro" id="IPR057724">
    <property type="entry name" value="TCTN1-3_N"/>
</dbReference>
<dbReference type="EMBL" id="SRMA01027199">
    <property type="protein sequence ID" value="TRY58247.1"/>
    <property type="molecule type" value="Genomic_DNA"/>
</dbReference>
<name>A0A553MYK6_9TELE</name>
<evidence type="ECO:0000259" key="7">
    <source>
        <dbReference type="Pfam" id="PF07773"/>
    </source>
</evidence>
<dbReference type="PANTHER" id="PTHR14611">
    <property type="entry name" value="TECTONIC FAMILY MEMBER"/>
    <property type="match status" value="1"/>
</dbReference>
<keyword evidence="4" id="KW-0970">Cilium biogenesis/degradation</keyword>
<dbReference type="Pfam" id="PF07773">
    <property type="entry name" value="TCTN_DUF1619"/>
    <property type="match status" value="2"/>
</dbReference>
<comment type="caution">
    <text evidence="9">The sequence shown here is derived from an EMBL/GenBank/DDBJ whole genome shotgun (WGS) entry which is preliminary data.</text>
</comment>
<dbReference type="Pfam" id="PF25752">
    <property type="entry name" value="DUF1619_N"/>
    <property type="match status" value="1"/>
</dbReference>
<feature type="domain" description="Tectonic-1-3" evidence="7">
    <location>
        <begin position="238"/>
        <end position="394"/>
    </location>
</feature>
<protein>
    <submittedName>
        <fullName evidence="9">Uncharacterized protein</fullName>
    </submittedName>
</protein>
<evidence type="ECO:0000313" key="10">
    <source>
        <dbReference type="Proteomes" id="UP000316079"/>
    </source>
</evidence>
<dbReference type="PANTHER" id="PTHR14611:SF4">
    <property type="entry name" value="TECTONIC-3"/>
    <property type="match status" value="1"/>
</dbReference>
<evidence type="ECO:0000256" key="5">
    <source>
        <dbReference type="ARBA" id="ARBA00023180"/>
    </source>
</evidence>
<dbReference type="OrthoDB" id="184109at2759"/>
<evidence type="ECO:0000313" key="9">
    <source>
        <dbReference type="EMBL" id="TRY58247.1"/>
    </source>
</evidence>
<proteinExistence type="inferred from homology"/>
<dbReference type="GO" id="GO:0060271">
    <property type="term" value="P:cilium assembly"/>
    <property type="evidence" value="ECO:0007669"/>
    <property type="project" value="TreeGrafter"/>
</dbReference>
<dbReference type="InterPro" id="IPR011677">
    <property type="entry name" value="TCTN1-3_dom"/>
</dbReference>
<keyword evidence="5" id="KW-0325">Glycoprotein</keyword>
<evidence type="ECO:0000256" key="1">
    <source>
        <dbReference type="ARBA" id="ARBA00007633"/>
    </source>
</evidence>
<evidence type="ECO:0000256" key="4">
    <source>
        <dbReference type="ARBA" id="ARBA00022794"/>
    </source>
</evidence>
<dbReference type="GO" id="GO:0007224">
    <property type="term" value="P:smoothened signaling pathway"/>
    <property type="evidence" value="ECO:0007669"/>
    <property type="project" value="TreeGrafter"/>
</dbReference>
<dbReference type="AlphaFoldDB" id="A0A553MYK6"/>
<dbReference type="Proteomes" id="UP000316079">
    <property type="component" value="Unassembled WGS sequence"/>
</dbReference>
<reference evidence="9 10" key="1">
    <citation type="journal article" date="2019" name="Sci. Data">
        <title>Hybrid genome assembly and annotation of Danionella translucida.</title>
        <authorList>
            <person name="Kadobianskyi M."/>
            <person name="Schulze L."/>
            <person name="Schuelke M."/>
            <person name="Judkewitz B."/>
        </authorList>
    </citation>
    <scope>NUCLEOTIDE SEQUENCE [LARGE SCALE GENOMIC DNA]</scope>
    <source>
        <strain evidence="9 10">Bolton</strain>
    </source>
</reference>
<comment type="subunit">
    <text evidence="2">Part of the tectonic-like complex (also named B9 complex).</text>
</comment>
<feature type="domain" description="Tectonic-1-3 N-terminal" evidence="8">
    <location>
        <begin position="132"/>
        <end position="190"/>
    </location>
</feature>
<evidence type="ECO:0000256" key="2">
    <source>
        <dbReference type="ARBA" id="ARBA00011495"/>
    </source>
</evidence>
<evidence type="ECO:0000256" key="6">
    <source>
        <dbReference type="SAM" id="SignalP"/>
    </source>
</evidence>
<keyword evidence="3 6" id="KW-0732">Signal</keyword>
<feature type="chain" id="PRO_5022185165" evidence="6">
    <location>
        <begin position="27"/>
        <end position="526"/>
    </location>
</feature>
<sequence length="526" mass="58390">MTNGVFYRVILLVLMPWVYNFPQILCQNTAQPSDPSSSTVFPDPAVTVTISRGDSSGKPVDSAATDTARELIDETYLKLNPFTFESTTGEDSNELRAKSNSLNTTSTPNYTITDGSVVFPTDATLEPITIPKGCLCDITPQFCDIGCCCDILDCSIPNLSSVFNNCGIKTEYSICLESWLVFKAQVDPALVTFVGDFICFRRETETEPNVLTSSARLRPRYFYPHIQRQLTAFNNPKSTVYKADDVVLTYYDQTSIFSTLRQPSPGLGSSACINHNPTRFLRSSSTSCSRVVTAHSCVNDRSLKPLTYYNGFTLLKVPIIKVETDREFFIPFSTQDVWPETQEQNGTCQNVASKVEYVIKYTSNGAITEARLNIELLNITTDTQLWQQHVVAFEQLATPTPPMATPTAQSPSEGLKLQSPLVGWFGGRVQPETCDKGCLLPVSLTVQVLWAQTGLRALPQSHILGAKFTFVCQKIKCPLRSSVPVSTEVIFSESTVYPESPRGERQPEWKFPFAFFSRGVGELDKE</sequence>
<accession>A0A553MYK6</accession>
<evidence type="ECO:0000256" key="3">
    <source>
        <dbReference type="ARBA" id="ARBA00022729"/>
    </source>
</evidence>
<dbReference type="STRING" id="623744.A0A553MYK6"/>
<evidence type="ECO:0000259" key="8">
    <source>
        <dbReference type="Pfam" id="PF25752"/>
    </source>
</evidence>
<comment type="similarity">
    <text evidence="1">Belongs to the tectonic family.</text>
</comment>
<dbReference type="InterPro" id="IPR040354">
    <property type="entry name" value="TCTN1-3"/>
</dbReference>
<gene>
    <name evidence="9" type="ORF">DNTS_028666</name>
</gene>
<feature type="signal peptide" evidence="6">
    <location>
        <begin position="1"/>
        <end position="26"/>
    </location>
</feature>
<keyword evidence="10" id="KW-1185">Reference proteome</keyword>
<organism evidence="9 10">
    <name type="scientific">Danionella cerebrum</name>
    <dbReference type="NCBI Taxonomy" id="2873325"/>
    <lineage>
        <taxon>Eukaryota</taxon>
        <taxon>Metazoa</taxon>
        <taxon>Chordata</taxon>
        <taxon>Craniata</taxon>
        <taxon>Vertebrata</taxon>
        <taxon>Euteleostomi</taxon>
        <taxon>Actinopterygii</taxon>
        <taxon>Neopterygii</taxon>
        <taxon>Teleostei</taxon>
        <taxon>Ostariophysi</taxon>
        <taxon>Cypriniformes</taxon>
        <taxon>Danionidae</taxon>
        <taxon>Danioninae</taxon>
        <taxon>Danionella</taxon>
    </lineage>
</organism>
<feature type="domain" description="Tectonic-1-3" evidence="7">
    <location>
        <begin position="425"/>
        <end position="491"/>
    </location>
</feature>